<proteinExistence type="predicted"/>
<protein>
    <recommendedName>
        <fullName evidence="3">Aminotransferase-like plant mobile domain-containing protein</fullName>
    </recommendedName>
</protein>
<evidence type="ECO:0008006" key="3">
    <source>
        <dbReference type="Google" id="ProtNLM"/>
    </source>
</evidence>
<keyword evidence="2" id="KW-1185">Reference proteome</keyword>
<evidence type="ECO:0000313" key="2">
    <source>
        <dbReference type="Proteomes" id="UP000289738"/>
    </source>
</evidence>
<reference evidence="1 2" key="1">
    <citation type="submission" date="2019-01" db="EMBL/GenBank/DDBJ databases">
        <title>Sequencing of cultivated peanut Arachis hypogaea provides insights into genome evolution and oil improvement.</title>
        <authorList>
            <person name="Chen X."/>
        </authorList>
    </citation>
    <scope>NUCLEOTIDE SEQUENCE [LARGE SCALE GENOMIC DNA]</scope>
    <source>
        <strain evidence="2">cv. Fuhuasheng</strain>
        <tissue evidence="1">Leaves</tissue>
    </source>
</reference>
<dbReference type="EMBL" id="SDMP01000018">
    <property type="protein sequence ID" value="RYQ95156.1"/>
    <property type="molecule type" value="Genomic_DNA"/>
</dbReference>
<organism evidence="1 2">
    <name type="scientific">Arachis hypogaea</name>
    <name type="common">Peanut</name>
    <dbReference type="NCBI Taxonomy" id="3818"/>
    <lineage>
        <taxon>Eukaryota</taxon>
        <taxon>Viridiplantae</taxon>
        <taxon>Streptophyta</taxon>
        <taxon>Embryophyta</taxon>
        <taxon>Tracheophyta</taxon>
        <taxon>Spermatophyta</taxon>
        <taxon>Magnoliopsida</taxon>
        <taxon>eudicotyledons</taxon>
        <taxon>Gunneridae</taxon>
        <taxon>Pentapetalae</taxon>
        <taxon>rosids</taxon>
        <taxon>fabids</taxon>
        <taxon>Fabales</taxon>
        <taxon>Fabaceae</taxon>
        <taxon>Papilionoideae</taxon>
        <taxon>50 kb inversion clade</taxon>
        <taxon>dalbergioids sensu lato</taxon>
        <taxon>Dalbergieae</taxon>
        <taxon>Pterocarpus clade</taxon>
        <taxon>Arachis</taxon>
    </lineage>
</organism>
<gene>
    <name evidence="1" type="ORF">Ahy_B08g090211</name>
</gene>
<sequence>MLGKVNIAWVRRCRDIEPCDTQESVEWYVRAHIFYLLGTVVFPDKSITSLNSKFLPLLRDFYQILGYSWG</sequence>
<name>A0A444XZV3_ARAHY</name>
<comment type="caution">
    <text evidence="1">The sequence shown here is derived from an EMBL/GenBank/DDBJ whole genome shotgun (WGS) entry which is preliminary data.</text>
</comment>
<evidence type="ECO:0000313" key="1">
    <source>
        <dbReference type="EMBL" id="RYQ95156.1"/>
    </source>
</evidence>
<dbReference type="Proteomes" id="UP000289738">
    <property type="component" value="Chromosome B08"/>
</dbReference>
<dbReference type="AlphaFoldDB" id="A0A444XZV3"/>
<accession>A0A444XZV3</accession>